<dbReference type="Proteomes" id="UP000790787">
    <property type="component" value="Chromosome 24"/>
</dbReference>
<gene>
    <name evidence="2" type="primary">LOC142178190</name>
</gene>
<keyword evidence="1" id="KW-1185">Reference proteome</keyword>
<accession>A0AC58U2B8</accession>
<organism evidence="1 2">
    <name type="scientific">Nicotiana tabacum</name>
    <name type="common">Common tobacco</name>
    <dbReference type="NCBI Taxonomy" id="4097"/>
    <lineage>
        <taxon>Eukaryota</taxon>
        <taxon>Viridiplantae</taxon>
        <taxon>Streptophyta</taxon>
        <taxon>Embryophyta</taxon>
        <taxon>Tracheophyta</taxon>
        <taxon>Spermatophyta</taxon>
        <taxon>Magnoliopsida</taxon>
        <taxon>eudicotyledons</taxon>
        <taxon>Gunneridae</taxon>
        <taxon>Pentapetalae</taxon>
        <taxon>asterids</taxon>
        <taxon>lamiids</taxon>
        <taxon>Solanales</taxon>
        <taxon>Solanaceae</taxon>
        <taxon>Nicotianoideae</taxon>
        <taxon>Nicotianeae</taxon>
        <taxon>Nicotiana</taxon>
    </lineage>
</organism>
<evidence type="ECO:0000313" key="2">
    <source>
        <dbReference type="RefSeq" id="XP_075103619.1"/>
    </source>
</evidence>
<name>A0AC58U2B8_TOBAC</name>
<sequence>MGHRLKLPLSHKWRNVKDSFDGTKEKRLPPKICSGIEILNQLQDLEGIQLTKDPKKRKKISHENRKDNWNKKRKTNDTIKTRLDLQDKNIRPELHPIQRGEKVEVPTTCYTLPPEAKHKLCQFLKNLKVPDGFSCNISQCMNLKDHKISGLKSHDCHVLLQHILPLALRGMLSKEVCESLIELSLFFNVLGSKKLRIDDLEQIEAQIPITLCKLEKVFPPSFFDVMVHLPIHLVSEAKIAGPTHYRWMYHVERWLYFLKSLIDNRACPEGSIEQGYIANECMTLCSRYLHTIDTKFNRPERNYDGGLKKSNGGLSMFYQPGRTLGAKDPFGENDQDSENINYYGILTDVIELQFLMGRRVILFRCNWFDMYNKIKGVKKDEYDFVSINLGRFLKTNEPFVLAEQASRVFYTIDNFNKGWHVVRKTQPRDSYEIVKQIDDDIVDIGNPSQKKRKTTVKLNMKPSRTENEVESTIKTTTRYAFLAPGAIRKGQGRGRGLRSLVEKENMPIKSLFPQSSDLVKQYIQTIETVKIF</sequence>
<protein>
    <submittedName>
        <fullName evidence="2">Uncharacterized protein LOC142178190</fullName>
    </submittedName>
</protein>
<reference evidence="2" key="2">
    <citation type="submission" date="2025-08" db="UniProtKB">
        <authorList>
            <consortium name="RefSeq"/>
        </authorList>
    </citation>
    <scope>IDENTIFICATION</scope>
    <source>
        <tissue evidence="2">Leaf</tissue>
    </source>
</reference>
<proteinExistence type="predicted"/>
<dbReference type="RefSeq" id="XP_075103619.1">
    <property type="nucleotide sequence ID" value="XM_075247518.1"/>
</dbReference>
<evidence type="ECO:0000313" key="1">
    <source>
        <dbReference type="Proteomes" id="UP000790787"/>
    </source>
</evidence>
<reference evidence="1" key="1">
    <citation type="journal article" date="2014" name="Nat. Commun.">
        <title>The tobacco genome sequence and its comparison with those of tomato and potato.</title>
        <authorList>
            <person name="Sierro N."/>
            <person name="Battey J.N."/>
            <person name="Ouadi S."/>
            <person name="Bakaher N."/>
            <person name="Bovet L."/>
            <person name="Willig A."/>
            <person name="Goepfert S."/>
            <person name="Peitsch M.C."/>
            <person name="Ivanov N.V."/>
        </authorList>
    </citation>
    <scope>NUCLEOTIDE SEQUENCE [LARGE SCALE GENOMIC DNA]</scope>
</reference>